<dbReference type="Gene3D" id="3.40.640.10">
    <property type="entry name" value="Type I PLP-dependent aspartate aminotransferase-like (Major domain)"/>
    <property type="match status" value="1"/>
</dbReference>
<dbReference type="RefSeq" id="WP_004615551.1">
    <property type="nucleotide sequence ID" value="NZ_APMP01000001.1"/>
</dbReference>
<dbReference type="Proteomes" id="UP000013063">
    <property type="component" value="Unassembled WGS sequence"/>
</dbReference>
<dbReference type="InterPro" id="IPR015424">
    <property type="entry name" value="PyrdxlP-dep_Trfase"/>
</dbReference>
<accession>R0D6G7</accession>
<evidence type="ECO:0000313" key="6">
    <source>
        <dbReference type="Proteomes" id="UP000013063"/>
    </source>
</evidence>
<dbReference type="PANTHER" id="PTHR43713:SF3">
    <property type="entry name" value="GLUTAMATE-1-SEMIALDEHYDE 2,1-AMINOMUTASE 1, CHLOROPLASTIC-RELATED"/>
    <property type="match status" value="1"/>
</dbReference>
<reference evidence="5 6" key="1">
    <citation type="journal article" date="2013" name="Genome Announc.">
        <title>Draft Genome Sequence for Caulobacter sp. Strain OR37, a Bacterium Tolerant to Heavy Metals.</title>
        <authorList>
            <person name="Utturkar S.M."/>
            <person name="Bollmann A."/>
            <person name="Brzoska R.M."/>
            <person name="Klingeman D.M."/>
            <person name="Epstein S.E."/>
            <person name="Palumbo A.V."/>
            <person name="Brown S.D."/>
        </authorList>
    </citation>
    <scope>NUCLEOTIDE SEQUENCE [LARGE SCALE GENOMIC DNA]</scope>
    <source>
        <strain evidence="5 6">OR37</strain>
    </source>
</reference>
<dbReference type="Pfam" id="PF00202">
    <property type="entry name" value="Aminotran_3"/>
    <property type="match status" value="1"/>
</dbReference>
<dbReference type="PANTHER" id="PTHR43713">
    <property type="entry name" value="GLUTAMATE-1-SEMIALDEHYDE 2,1-AMINOMUTASE"/>
    <property type="match status" value="1"/>
</dbReference>
<comment type="similarity">
    <text evidence="3">Belongs to the class-III pyridoxal-phosphate-dependent aminotransferase family.</text>
</comment>
<sequence length="444" mass="46788" precursor="true">MFPDDHPGSRALFERALKVMPGGNSRHTVYFPPYPVYAAKGEGARVTDVDGVSRLDFINNYSSLIHGHCHPEVTAAITRQAATLQAVSLPTEAEIELAELLCARLPSVEQIRFANSGTEGVMMAIKAARGFTGRRLIAKVEGAYHGSDDTAAVSTYPHPSKWSDPDEGRGVSEPGSGPGAAADVIILQMNDVEGGRRLIKRHGAELAAVLVDPLVKNLGYRPASPAFLEMLREETRAAGALLIFDEVYSLRLGYGGAQEVLGVRADLTALGKIIGGGLPVGAVGGSAEIMTAVFDPRGGKAKVSHGGTYNANPLTMAAGAVSMRLFDRAAFDRLSGLGDRLRKGLAEAASAAGATARVTGAASIVGLFHMSGSGETFRDMAKARMENPEAGRKAEHFFRHMLDNGVLMGAPGFFVLSTALTEADIDHVINEAHVAFSTLRKAAA</sequence>
<dbReference type="OrthoDB" id="9801052at2"/>
<dbReference type="GO" id="GO:0030170">
    <property type="term" value="F:pyridoxal phosphate binding"/>
    <property type="evidence" value="ECO:0007669"/>
    <property type="project" value="InterPro"/>
</dbReference>
<evidence type="ECO:0000256" key="2">
    <source>
        <dbReference type="ARBA" id="ARBA00022898"/>
    </source>
</evidence>
<dbReference type="EMBL" id="APMP01000001">
    <property type="protein sequence ID" value="ENZ83965.1"/>
    <property type="molecule type" value="Genomic_DNA"/>
</dbReference>
<keyword evidence="5" id="KW-0808">Transferase</keyword>
<dbReference type="eggNOG" id="COG0001">
    <property type="taxonomic scope" value="Bacteria"/>
</dbReference>
<dbReference type="AlphaFoldDB" id="R0D6G7"/>
<dbReference type="GO" id="GO:0008483">
    <property type="term" value="F:transaminase activity"/>
    <property type="evidence" value="ECO:0007669"/>
    <property type="project" value="UniProtKB-KW"/>
</dbReference>
<protein>
    <submittedName>
        <fullName evidence="5">Glutamate-1-semialdehyde aminotransferase</fullName>
    </submittedName>
</protein>
<comment type="cofactor">
    <cofactor evidence="1">
        <name>pyridoxal 5'-phosphate</name>
        <dbReference type="ChEBI" id="CHEBI:597326"/>
    </cofactor>
</comment>
<evidence type="ECO:0000256" key="4">
    <source>
        <dbReference type="SAM" id="MobiDB-lite"/>
    </source>
</evidence>
<dbReference type="InterPro" id="IPR005814">
    <property type="entry name" value="Aminotrans_3"/>
</dbReference>
<gene>
    <name evidence="5" type="ORF">OR37_00473</name>
</gene>
<keyword evidence="5" id="KW-0032">Aminotransferase</keyword>
<feature type="compositionally biased region" description="Basic and acidic residues" evidence="4">
    <location>
        <begin position="161"/>
        <end position="170"/>
    </location>
</feature>
<dbReference type="PATRIC" id="fig|1292034.3.peg.471"/>
<evidence type="ECO:0000313" key="5">
    <source>
        <dbReference type="EMBL" id="ENZ83965.1"/>
    </source>
</evidence>
<comment type="caution">
    <text evidence="5">The sequence shown here is derived from an EMBL/GenBank/DDBJ whole genome shotgun (WGS) entry which is preliminary data.</text>
</comment>
<feature type="region of interest" description="Disordered" evidence="4">
    <location>
        <begin position="155"/>
        <end position="176"/>
    </location>
</feature>
<dbReference type="InterPro" id="IPR015422">
    <property type="entry name" value="PyrdxlP-dep_Trfase_small"/>
</dbReference>
<dbReference type="SUPFAM" id="SSF53383">
    <property type="entry name" value="PLP-dependent transferases"/>
    <property type="match status" value="1"/>
</dbReference>
<evidence type="ECO:0000256" key="1">
    <source>
        <dbReference type="ARBA" id="ARBA00001933"/>
    </source>
</evidence>
<dbReference type="InterPro" id="IPR015421">
    <property type="entry name" value="PyrdxlP-dep_Trfase_major"/>
</dbReference>
<dbReference type="STRING" id="1292034.OR37_00473"/>
<dbReference type="Gene3D" id="3.90.1150.10">
    <property type="entry name" value="Aspartate Aminotransferase, domain 1"/>
    <property type="match status" value="1"/>
</dbReference>
<proteinExistence type="inferred from homology"/>
<dbReference type="CDD" id="cd00610">
    <property type="entry name" value="OAT_like"/>
    <property type="match status" value="1"/>
</dbReference>
<keyword evidence="2 3" id="KW-0663">Pyridoxal phosphate</keyword>
<keyword evidence="6" id="KW-1185">Reference proteome</keyword>
<organism evidence="5 6">
    <name type="scientific">Caulobacter vibrioides OR37</name>
    <dbReference type="NCBI Taxonomy" id="1292034"/>
    <lineage>
        <taxon>Bacteria</taxon>
        <taxon>Pseudomonadati</taxon>
        <taxon>Pseudomonadota</taxon>
        <taxon>Alphaproteobacteria</taxon>
        <taxon>Caulobacterales</taxon>
        <taxon>Caulobacteraceae</taxon>
        <taxon>Caulobacter</taxon>
    </lineage>
</organism>
<evidence type="ECO:0000256" key="3">
    <source>
        <dbReference type="RuleBase" id="RU003560"/>
    </source>
</evidence>
<name>R0D6G7_CAUVI</name>